<feature type="region of interest" description="Disordered" evidence="1">
    <location>
        <begin position="569"/>
        <end position="590"/>
    </location>
</feature>
<evidence type="ECO:0000313" key="3">
    <source>
        <dbReference type="Proteomes" id="UP000225277"/>
    </source>
</evidence>
<feature type="region of interest" description="Disordered" evidence="1">
    <location>
        <begin position="148"/>
        <end position="195"/>
    </location>
</feature>
<dbReference type="Proteomes" id="UP000225277">
    <property type="component" value="Unassembled WGS sequence"/>
</dbReference>
<protein>
    <submittedName>
        <fullName evidence="2">Uncharacterized protein</fullName>
    </submittedName>
</protein>
<dbReference type="GeneID" id="35604364"/>
<feature type="region of interest" description="Disordered" evidence="1">
    <location>
        <begin position="28"/>
        <end position="61"/>
    </location>
</feature>
<dbReference type="RefSeq" id="XP_023630302.1">
    <property type="nucleotide sequence ID" value="XM_023774534.1"/>
</dbReference>
<sequence>MAPERAPLQADDDYQDLLSFAGVLSAGSREVNGSPQSFRGGDGTQMRGLTTSPNRGCDSTNRTLIPPGLFNAAHFGAEFRGSAPSLSFFEEESMAAFFGFGTESDTDNTASALDPAIDAIDGSKPVLDQNPAIAAVVLSATQHTKFARDDPMDASTPSAGCSAGSPPLGSFDRQSGRVSSSRLGLQASSHPPRQTKVALDAATSTGSLHLPSHATTVTPRNVQSTAPPKYVPLMPTRPPVSTQGLVSMPPTYPPPTLQNGTLGTASHPLSQQAQGSSAQVWTFLPPQTATSMAPINPAAQLAQTISLPNPGVSSAPAASSLPPLTAEQQQILSQPHDKIVGDNARRLALTMRTEHMKHHIDAKRAAAGLGPLKLNVYTKRVTNAIKGYAKKQGRDEVEVRDEFNQQRIANGITINTAAAKKVLDTVNGRRGPFNATNSASVGSVAAAAQNSVTAIGSTPALSSSPQALAPVATATQTYIPATATNAARNVFTQPPASSPSSSFTISSIGSAVATGVAGPTNTANGHIIDSEPALSAIIISTEGASYLEDFHASRVGKLKRIFDSGNLVRDGGVTDAGAERPWKRRDNDTE</sequence>
<name>A0A2D3VP12_9PEZI</name>
<feature type="region of interest" description="Disordered" evidence="1">
    <location>
        <begin position="207"/>
        <end position="235"/>
    </location>
</feature>
<feature type="compositionally biased region" description="Polar residues" evidence="1">
    <location>
        <begin position="172"/>
        <end position="192"/>
    </location>
</feature>
<accession>A0A2D3VP12</accession>
<proteinExistence type="predicted"/>
<dbReference type="EMBL" id="FJUY01000017">
    <property type="protein sequence ID" value="CZT23578.1"/>
    <property type="molecule type" value="Genomic_DNA"/>
</dbReference>
<dbReference type="AlphaFoldDB" id="A0A2D3VP12"/>
<feature type="compositionally biased region" description="Polar residues" evidence="1">
    <location>
        <begin position="47"/>
        <end position="61"/>
    </location>
</feature>
<feature type="compositionally biased region" description="Polar residues" evidence="1">
    <location>
        <begin position="207"/>
        <end position="226"/>
    </location>
</feature>
<evidence type="ECO:0000256" key="1">
    <source>
        <dbReference type="SAM" id="MobiDB-lite"/>
    </source>
</evidence>
<gene>
    <name evidence="2" type="ORF">RCC_09292</name>
</gene>
<evidence type="ECO:0000313" key="2">
    <source>
        <dbReference type="EMBL" id="CZT23578.1"/>
    </source>
</evidence>
<feature type="compositionally biased region" description="Basic and acidic residues" evidence="1">
    <location>
        <begin position="577"/>
        <end position="590"/>
    </location>
</feature>
<reference evidence="2 3" key="1">
    <citation type="submission" date="2016-03" db="EMBL/GenBank/DDBJ databases">
        <authorList>
            <person name="Ploux O."/>
        </authorList>
    </citation>
    <scope>NUCLEOTIDE SEQUENCE [LARGE SCALE GENOMIC DNA]</scope>
    <source>
        <strain evidence="2 3">URUG2</strain>
    </source>
</reference>
<keyword evidence="3" id="KW-1185">Reference proteome</keyword>
<organism evidence="2 3">
    <name type="scientific">Ramularia collo-cygni</name>
    <dbReference type="NCBI Taxonomy" id="112498"/>
    <lineage>
        <taxon>Eukaryota</taxon>
        <taxon>Fungi</taxon>
        <taxon>Dikarya</taxon>
        <taxon>Ascomycota</taxon>
        <taxon>Pezizomycotina</taxon>
        <taxon>Dothideomycetes</taxon>
        <taxon>Dothideomycetidae</taxon>
        <taxon>Mycosphaerellales</taxon>
        <taxon>Mycosphaerellaceae</taxon>
        <taxon>Ramularia</taxon>
    </lineage>
</organism>